<name>A0A0K1PW77_9BACT</name>
<dbReference type="AlphaFoldDB" id="A0A0K1PW77"/>
<evidence type="ECO:0000256" key="1">
    <source>
        <dbReference type="SAM" id="Phobius"/>
    </source>
</evidence>
<accession>A0A0K1PW77</accession>
<organism evidence="2 3">
    <name type="scientific">Labilithrix luteola</name>
    <dbReference type="NCBI Taxonomy" id="1391654"/>
    <lineage>
        <taxon>Bacteria</taxon>
        <taxon>Pseudomonadati</taxon>
        <taxon>Myxococcota</taxon>
        <taxon>Polyangia</taxon>
        <taxon>Polyangiales</taxon>
        <taxon>Labilitrichaceae</taxon>
        <taxon>Labilithrix</taxon>
    </lineage>
</organism>
<dbReference type="SUPFAM" id="SSF55486">
    <property type="entry name" value="Metalloproteases ('zincins'), catalytic domain"/>
    <property type="match status" value="1"/>
</dbReference>
<dbReference type="PATRIC" id="fig|1391654.3.peg.4372"/>
<dbReference type="Proteomes" id="UP000064967">
    <property type="component" value="Chromosome"/>
</dbReference>
<evidence type="ECO:0000313" key="3">
    <source>
        <dbReference type="Proteomes" id="UP000064967"/>
    </source>
</evidence>
<sequence length="405" mass="44109">MIVRASTKGDEPYVRGTVLKQALAAFEAGHVTVASPTGAPIAWEDLSLVDFHVLAAVFAKIGLVDEEEVEVDCHNCGASLRVAPCSKLEISPWVDDELGDPELDETLPFAAPYDIPAIDLGRVRRVNTVALEARTVGLARTLIASEHLAMSEAVVQAAGIVALGQTREPARIASALDTCSEASFAAITHVWGESHYPARLAGIVRCASCGARNDVDAPFDRELSWNVERHPSSSGDEVDAEEGFPSLETFTARAEEIAAELFARVPGEHRPLLVVEGGTAAVDDGGVPLLGSYVPPPPAPTVSVYYTTFRAMWNEDGPYDWDDELLETIEHELEHHVYFLRGADPMDDEEHAEIDAEERRLVGHRETDRRAVAAFGASFSDFLRRTWILWVLVALAFAFTLATQR</sequence>
<reference evidence="2 3" key="1">
    <citation type="submission" date="2015-08" db="EMBL/GenBank/DDBJ databases">
        <authorList>
            <person name="Babu N.S."/>
            <person name="Beckwith C.J."/>
            <person name="Beseler K.G."/>
            <person name="Brison A."/>
            <person name="Carone J.V."/>
            <person name="Caskin T.P."/>
            <person name="Diamond M."/>
            <person name="Durham M.E."/>
            <person name="Foxe J.M."/>
            <person name="Go M."/>
            <person name="Henderson B.A."/>
            <person name="Jones I.B."/>
            <person name="McGettigan J.A."/>
            <person name="Micheletti S.J."/>
            <person name="Nasrallah M.E."/>
            <person name="Ortiz D."/>
            <person name="Piller C.R."/>
            <person name="Privatt S.R."/>
            <person name="Schneider S.L."/>
            <person name="Sharp S."/>
            <person name="Smith T.C."/>
            <person name="Stanton J.D."/>
            <person name="Ullery H.E."/>
            <person name="Wilson R.J."/>
            <person name="Serrano M.G."/>
            <person name="Buck G."/>
            <person name="Lee V."/>
            <person name="Wang Y."/>
            <person name="Carvalho R."/>
            <person name="Voegtly L."/>
            <person name="Shi R."/>
            <person name="Duckworth R."/>
            <person name="Johnson A."/>
            <person name="Loviza R."/>
            <person name="Walstead R."/>
            <person name="Shah Z."/>
            <person name="Kiflezghi M."/>
            <person name="Wade K."/>
            <person name="Ball S.L."/>
            <person name="Bradley K.W."/>
            <person name="Asai D.J."/>
            <person name="Bowman C.A."/>
            <person name="Russell D.A."/>
            <person name="Pope W.H."/>
            <person name="Jacobs-Sera D."/>
            <person name="Hendrix R.W."/>
            <person name="Hatfull G.F."/>
        </authorList>
    </citation>
    <scope>NUCLEOTIDE SEQUENCE [LARGE SCALE GENOMIC DNA]</scope>
    <source>
        <strain evidence="2 3">DSM 27648</strain>
    </source>
</reference>
<keyword evidence="3" id="KW-1185">Reference proteome</keyword>
<keyword evidence="1" id="KW-1133">Transmembrane helix</keyword>
<dbReference type="KEGG" id="llu:AKJ09_04315"/>
<dbReference type="STRING" id="1391654.AKJ09_04315"/>
<keyword evidence="1" id="KW-0812">Transmembrane</keyword>
<gene>
    <name evidence="2" type="ORF">AKJ09_04315</name>
</gene>
<dbReference type="Gene3D" id="3.30.2010.20">
    <property type="match status" value="1"/>
</dbReference>
<evidence type="ECO:0000313" key="2">
    <source>
        <dbReference type="EMBL" id="AKU97651.1"/>
    </source>
</evidence>
<proteinExistence type="predicted"/>
<feature type="transmembrane region" description="Helical" evidence="1">
    <location>
        <begin position="387"/>
        <end position="403"/>
    </location>
</feature>
<dbReference type="EMBL" id="CP012333">
    <property type="protein sequence ID" value="AKU97651.1"/>
    <property type="molecule type" value="Genomic_DNA"/>
</dbReference>
<keyword evidence="1" id="KW-0472">Membrane</keyword>
<protein>
    <submittedName>
        <fullName evidence="2">Uncharacterized protein</fullName>
    </submittedName>
</protein>
<dbReference type="InterPro" id="IPR038555">
    <property type="entry name" value="Zincin_1_sf"/>
</dbReference>